<dbReference type="EMBL" id="CP000660">
    <property type="protein sequence ID" value="ABP50451.1"/>
    <property type="molecule type" value="Genomic_DNA"/>
</dbReference>
<evidence type="ECO:0000313" key="1">
    <source>
        <dbReference type="EMBL" id="ABP50451.1"/>
    </source>
</evidence>
<proteinExistence type="predicted"/>
<dbReference type="AlphaFoldDB" id="A4WJ84"/>
<accession>A4WJ84</accession>
<protein>
    <submittedName>
        <fullName evidence="1">Putative regulatory protein</fullName>
    </submittedName>
</protein>
<organism evidence="1 2">
    <name type="scientific">Pyrobaculum arsenaticum (strain DSM 13514 / JCM 11321 / PZ6)</name>
    <dbReference type="NCBI Taxonomy" id="340102"/>
    <lineage>
        <taxon>Archaea</taxon>
        <taxon>Thermoproteota</taxon>
        <taxon>Thermoprotei</taxon>
        <taxon>Thermoproteales</taxon>
        <taxon>Thermoproteaceae</taxon>
        <taxon>Pyrobaculum</taxon>
    </lineage>
</organism>
<dbReference type="Proteomes" id="UP000001567">
    <property type="component" value="Chromosome"/>
</dbReference>
<evidence type="ECO:0000313" key="2">
    <source>
        <dbReference type="Proteomes" id="UP000001567"/>
    </source>
</evidence>
<dbReference type="STRING" id="340102.Pars_0866"/>
<sequence>MHKPFYMLLRNVLKLARAYGAFTAGQAAYVLEIPLQKAVETLECMVSNGLLSAVDIAGVRFYYRDPVEAAEAILGSVDLSALPYEERAKLSRL</sequence>
<dbReference type="KEGG" id="pas:Pars_0866"/>
<gene>
    <name evidence="1" type="ordered locus">Pars_0866</name>
</gene>
<reference evidence="1 2" key="1">
    <citation type="submission" date="2007-04" db="EMBL/GenBank/DDBJ databases">
        <title>Complete sequence of Pyrobaculum arsenaticum DSM 13514.</title>
        <authorList>
            <consortium name="US DOE Joint Genome Institute"/>
            <person name="Copeland A."/>
            <person name="Lucas S."/>
            <person name="Lapidus A."/>
            <person name="Barry K."/>
            <person name="Glavina del Rio T."/>
            <person name="Dalin E."/>
            <person name="Tice H."/>
            <person name="Pitluck S."/>
            <person name="Chain P."/>
            <person name="Malfatti S."/>
            <person name="Shin M."/>
            <person name="Vergez L."/>
            <person name="Schmutz J."/>
            <person name="Larimer F."/>
            <person name="Land M."/>
            <person name="Hauser L."/>
            <person name="Kyrpides N."/>
            <person name="Mikhailova N."/>
            <person name="Cozen A.E."/>
            <person name="Fitz-Gibbon S.T."/>
            <person name="House C.H."/>
            <person name="Saltikov C."/>
            <person name="Lowe T.M."/>
            <person name="Richardson P."/>
        </authorList>
    </citation>
    <scope>NUCLEOTIDE SEQUENCE [LARGE SCALE GENOMIC DNA]</scope>
    <source>
        <strain evidence="2">ATCC 700994 / DSM 13514 / JCM 11321 / PZ6</strain>
    </source>
</reference>
<dbReference type="HOGENOM" id="CLU_2476152_0_0_2"/>
<name>A4WJ84_PYRAR</name>